<keyword evidence="2" id="KW-1185">Reference proteome</keyword>
<name>A0ABT4PMP4_9MYCO</name>
<dbReference type="InterPro" id="IPR010775">
    <property type="entry name" value="DUF1365"/>
</dbReference>
<comment type="caution">
    <text evidence="1">The sequence shown here is derived from an EMBL/GenBank/DDBJ whole genome shotgun (WGS) entry which is preliminary data.</text>
</comment>
<gene>
    <name evidence="1" type="ORF">O6P37_03055</name>
</gene>
<evidence type="ECO:0000313" key="2">
    <source>
        <dbReference type="Proteomes" id="UP001142153"/>
    </source>
</evidence>
<dbReference type="PANTHER" id="PTHR33973:SF4">
    <property type="entry name" value="OS07G0153300 PROTEIN"/>
    <property type="match status" value="1"/>
</dbReference>
<accession>A0ABT4PMP4</accession>
<reference evidence="1" key="1">
    <citation type="submission" date="2022-12" db="EMBL/GenBank/DDBJ databases">
        <authorList>
            <person name="Deng Y."/>
            <person name="Zhang Y.-Q."/>
        </authorList>
    </citation>
    <scope>NUCLEOTIDE SEQUENCE</scope>
    <source>
        <strain evidence="1">CPCC 205372</strain>
    </source>
</reference>
<protein>
    <submittedName>
        <fullName evidence="1">DUF1365 family protein</fullName>
    </submittedName>
</protein>
<dbReference type="PANTHER" id="PTHR33973">
    <property type="entry name" value="OS07G0153300 PROTEIN"/>
    <property type="match status" value="1"/>
</dbReference>
<dbReference type="Proteomes" id="UP001142153">
    <property type="component" value="Unassembled WGS sequence"/>
</dbReference>
<dbReference type="EMBL" id="JAPZPY010000001">
    <property type="protein sequence ID" value="MCZ8377832.1"/>
    <property type="molecule type" value="Genomic_DNA"/>
</dbReference>
<organism evidence="1 2">
    <name type="scientific">Mycobacterium hippophais</name>
    <dbReference type="NCBI Taxonomy" id="3016340"/>
    <lineage>
        <taxon>Bacteria</taxon>
        <taxon>Bacillati</taxon>
        <taxon>Actinomycetota</taxon>
        <taxon>Actinomycetes</taxon>
        <taxon>Mycobacteriales</taxon>
        <taxon>Mycobacteriaceae</taxon>
        <taxon>Mycobacterium</taxon>
    </lineage>
</organism>
<sequence length="267" mass="30336">MESSCTAQAPALYRTRVTHLRRSPVHHYFENSGYSWYVDVDDLPRLPRWLRPFARFEAEDHFTGGPNESLRHRIDRFLAERDIDLRGGRITALLQARVLGYVYNPLSLYWCHDADGTLRHVIAEVHNTHGERHAYLLPPSGEQPVMVRKRIYASAFNGVDGYYLVRAPRPAEAVDVSISLHRDQHPAFVATLRGTRRSAGPAQVLWMQLTAPAAPLMGRWSMKVQGALLWLRRVPVVPRHAEGCPVTHETDSPATPLIARESRSQLL</sequence>
<evidence type="ECO:0000313" key="1">
    <source>
        <dbReference type="EMBL" id="MCZ8377832.1"/>
    </source>
</evidence>
<proteinExistence type="predicted"/>
<dbReference type="Pfam" id="PF07103">
    <property type="entry name" value="DUF1365"/>
    <property type="match status" value="1"/>
</dbReference>
<dbReference type="RefSeq" id="WP_269892668.1">
    <property type="nucleotide sequence ID" value="NZ_JAPZPY010000001.1"/>
</dbReference>